<dbReference type="AlphaFoldDB" id="A0A1R1F2K7"/>
<dbReference type="PANTHER" id="PTHR34109">
    <property type="entry name" value="BNAUNNG04460D PROTEIN-RELATED"/>
    <property type="match status" value="1"/>
</dbReference>
<dbReference type="EMBL" id="MRTP01000001">
    <property type="protein sequence ID" value="OMF58315.1"/>
    <property type="molecule type" value="Genomic_DNA"/>
</dbReference>
<dbReference type="SUPFAM" id="SSF54593">
    <property type="entry name" value="Glyoxalase/Bleomycin resistance protein/Dihydroxybiphenyl dioxygenase"/>
    <property type="match status" value="1"/>
</dbReference>
<evidence type="ECO:0000313" key="3">
    <source>
        <dbReference type="Proteomes" id="UP000187172"/>
    </source>
</evidence>
<dbReference type="Gene3D" id="3.30.720.120">
    <property type="match status" value="1"/>
</dbReference>
<comment type="caution">
    <text evidence="2">The sequence shown here is derived from an EMBL/GenBank/DDBJ whole genome shotgun (WGS) entry which is preliminary data.</text>
</comment>
<dbReference type="InterPro" id="IPR004360">
    <property type="entry name" value="Glyas_Fos-R_dOase_dom"/>
</dbReference>
<protein>
    <recommendedName>
        <fullName evidence="1">VOC domain-containing protein</fullName>
    </recommendedName>
</protein>
<name>A0A1R1F2K7_9BACL</name>
<gene>
    <name evidence="2" type="ORF">BK138_07200</name>
</gene>
<reference evidence="2 3" key="1">
    <citation type="submission" date="2016-11" db="EMBL/GenBank/DDBJ databases">
        <title>Paenibacillus species isolates.</title>
        <authorList>
            <person name="Beno S.M."/>
        </authorList>
    </citation>
    <scope>NUCLEOTIDE SEQUENCE [LARGE SCALE GENOMIC DNA]</scope>
    <source>
        <strain evidence="2 3">FSL R5-0378</strain>
    </source>
</reference>
<evidence type="ECO:0000313" key="2">
    <source>
        <dbReference type="EMBL" id="OMF58315.1"/>
    </source>
</evidence>
<dbReference type="Pfam" id="PF00903">
    <property type="entry name" value="Glyoxalase"/>
    <property type="match status" value="1"/>
</dbReference>
<organism evidence="2 3">
    <name type="scientific">Paenibacillus rhizosphaerae</name>
    <dbReference type="NCBI Taxonomy" id="297318"/>
    <lineage>
        <taxon>Bacteria</taxon>
        <taxon>Bacillati</taxon>
        <taxon>Bacillota</taxon>
        <taxon>Bacilli</taxon>
        <taxon>Bacillales</taxon>
        <taxon>Paenibacillaceae</taxon>
        <taxon>Paenibacillus</taxon>
    </lineage>
</organism>
<sequence>MALSIIPMLAVHDAAAAISFYQSVFGATEANRMVTEDGKTSHAEIRVGDARFMVADEFPEHNTAAETLGGTPVILYITVEDALETVNNALAAGAAMLREVAAQPHGDLVGKIKDPFGHVWMIAEPLKTVPQKKIIQGN</sequence>
<dbReference type="CDD" id="cd07246">
    <property type="entry name" value="VOC_like"/>
    <property type="match status" value="1"/>
</dbReference>
<dbReference type="PANTHER" id="PTHR34109:SF1">
    <property type="entry name" value="VOC DOMAIN-CONTAINING PROTEIN"/>
    <property type="match status" value="1"/>
</dbReference>
<proteinExistence type="predicted"/>
<dbReference type="InterPro" id="IPR037523">
    <property type="entry name" value="VOC_core"/>
</dbReference>
<dbReference type="STRING" id="297318.BK138_07200"/>
<dbReference type="Proteomes" id="UP000187172">
    <property type="component" value="Unassembled WGS sequence"/>
</dbReference>
<dbReference type="PROSITE" id="PS51819">
    <property type="entry name" value="VOC"/>
    <property type="match status" value="1"/>
</dbReference>
<dbReference type="InterPro" id="IPR029068">
    <property type="entry name" value="Glyas_Bleomycin-R_OHBP_Dase"/>
</dbReference>
<dbReference type="Gene3D" id="3.30.720.110">
    <property type="match status" value="1"/>
</dbReference>
<accession>A0A1R1F2K7</accession>
<feature type="domain" description="VOC" evidence="1">
    <location>
        <begin position="2"/>
        <end position="125"/>
    </location>
</feature>
<evidence type="ECO:0000259" key="1">
    <source>
        <dbReference type="PROSITE" id="PS51819"/>
    </source>
</evidence>
<keyword evidence="3" id="KW-1185">Reference proteome</keyword>